<accession>A0A1S1HAI9</accession>
<dbReference type="EMBL" id="MIPT01000001">
    <property type="protein sequence ID" value="OHT19219.1"/>
    <property type="molecule type" value="Genomic_DNA"/>
</dbReference>
<evidence type="ECO:0000256" key="1">
    <source>
        <dbReference type="SAM" id="Phobius"/>
    </source>
</evidence>
<evidence type="ECO:0000313" key="3">
    <source>
        <dbReference type="Proteomes" id="UP000179467"/>
    </source>
</evidence>
<dbReference type="RefSeq" id="WP_015459773.1">
    <property type="nucleotide sequence ID" value="NZ_MIPT01000001.1"/>
</dbReference>
<reference evidence="2 3" key="1">
    <citation type="submission" date="2016-09" db="EMBL/GenBank/DDBJ databases">
        <title>Metabolic pathway, cell adaptation mechanisms and a novel monoxygenase revealed through proteogenomic-transcription analysis of a Sphingomonas haloaromaticamans strain degrading the fungicide ortho-phenylphenol.</title>
        <authorList>
            <person name="Perruchon C."/>
            <person name="Papadopoulou E.S."/>
            <person name="Rousidou C."/>
            <person name="Vasileiadis S."/>
            <person name="Tanou G."/>
            <person name="Amoutzias G."/>
            <person name="Molassiotis A."/>
            <person name="Karpouzas D.G."/>
        </authorList>
    </citation>
    <scope>NUCLEOTIDE SEQUENCE [LARGE SCALE GENOMIC DNA]</scope>
    <source>
        <strain evidence="2 3">P3</strain>
    </source>
</reference>
<comment type="caution">
    <text evidence="2">The sequence shown here is derived from an EMBL/GenBank/DDBJ whole genome shotgun (WGS) entry which is preliminary data.</text>
</comment>
<protein>
    <submittedName>
        <fullName evidence="2">Inner membrane protein YhaH</fullName>
    </submittedName>
</protein>
<dbReference type="AlphaFoldDB" id="A0A1S1HAI9"/>
<dbReference type="GO" id="GO:0005886">
    <property type="term" value="C:plasma membrane"/>
    <property type="evidence" value="ECO:0007669"/>
    <property type="project" value="TreeGrafter"/>
</dbReference>
<proteinExistence type="predicted"/>
<keyword evidence="1" id="KW-0812">Transmembrane</keyword>
<dbReference type="PANTHER" id="PTHR34980">
    <property type="entry name" value="INNER MEMBRANE PROTEIN-RELATED-RELATED"/>
    <property type="match status" value="1"/>
</dbReference>
<feature type="transmembrane region" description="Helical" evidence="1">
    <location>
        <begin position="65"/>
        <end position="88"/>
    </location>
</feature>
<dbReference type="Pfam" id="PF05656">
    <property type="entry name" value="DUF805"/>
    <property type="match status" value="1"/>
</dbReference>
<keyword evidence="1" id="KW-1133">Transmembrane helix</keyword>
<gene>
    <name evidence="2" type="primary">yhaH</name>
    <name evidence="2" type="ORF">BHE75_01202</name>
</gene>
<organism evidence="2 3">
    <name type="scientific">Edaphosphingomonas haloaromaticamans</name>
    <dbReference type="NCBI Taxonomy" id="653954"/>
    <lineage>
        <taxon>Bacteria</taxon>
        <taxon>Pseudomonadati</taxon>
        <taxon>Pseudomonadota</taxon>
        <taxon>Alphaproteobacteria</taxon>
        <taxon>Sphingomonadales</taxon>
        <taxon>Rhizorhabdaceae</taxon>
        <taxon>Edaphosphingomonas</taxon>
    </lineage>
</organism>
<dbReference type="InterPro" id="IPR008523">
    <property type="entry name" value="DUF805"/>
</dbReference>
<dbReference type="OrthoDB" id="9812349at2"/>
<sequence>MEWMLLPLKRYAQFSGRARRKEYWMFVLLLVIVYFVAMALDTALGLGGSMTRYADTAPGAASVGFYSNGGVLTIISMLALFLPSLAVAVRRLHDIDKSGWWVLIGIVPLIGSIVLIVFYCLDGTKGPNRFGPDPKDQTPEELAQRFS</sequence>
<dbReference type="PANTHER" id="PTHR34980:SF2">
    <property type="entry name" value="INNER MEMBRANE PROTEIN YHAH-RELATED"/>
    <property type="match status" value="1"/>
</dbReference>
<feature type="transmembrane region" description="Helical" evidence="1">
    <location>
        <begin position="23"/>
        <end position="45"/>
    </location>
</feature>
<evidence type="ECO:0000313" key="2">
    <source>
        <dbReference type="EMBL" id="OHT19219.1"/>
    </source>
</evidence>
<feature type="transmembrane region" description="Helical" evidence="1">
    <location>
        <begin position="100"/>
        <end position="119"/>
    </location>
</feature>
<name>A0A1S1HAI9_9SPHN</name>
<keyword evidence="3" id="KW-1185">Reference proteome</keyword>
<dbReference type="Proteomes" id="UP000179467">
    <property type="component" value="Unassembled WGS sequence"/>
</dbReference>
<keyword evidence="1" id="KW-0472">Membrane</keyword>